<feature type="signal peptide" evidence="2">
    <location>
        <begin position="1"/>
        <end position="17"/>
    </location>
</feature>
<evidence type="ECO:0000256" key="2">
    <source>
        <dbReference type="SAM" id="SignalP"/>
    </source>
</evidence>
<keyword evidence="1" id="KW-0472">Membrane</keyword>
<dbReference type="PROSITE" id="PS51257">
    <property type="entry name" value="PROKAR_LIPOPROTEIN"/>
    <property type="match status" value="1"/>
</dbReference>
<keyword evidence="2" id="KW-0732">Signal</keyword>
<sequence>MKLTAVLVLSLAALACADTSYQNFQTYTDHANQASSNYYDHRPARRSSKGVIGFIQRLFNPIRRQDLSGASSALPLVGAALLVGAAVIGVSFYASVYNNSGRGLDTDEWEVDHSVWMSQLQKDFEDSWSQE</sequence>
<keyword evidence="1" id="KW-1133">Transmembrane helix</keyword>
<keyword evidence="4" id="KW-1185">Reference proteome</keyword>
<proteinExistence type="predicted"/>
<keyword evidence="1" id="KW-0812">Transmembrane</keyword>
<dbReference type="AlphaFoldDB" id="A0A6A4V8V6"/>
<comment type="caution">
    <text evidence="3">The sequence shown here is derived from an EMBL/GenBank/DDBJ whole genome shotgun (WGS) entry which is preliminary data.</text>
</comment>
<dbReference type="Proteomes" id="UP000440578">
    <property type="component" value="Unassembled WGS sequence"/>
</dbReference>
<reference evidence="3 4" key="1">
    <citation type="submission" date="2019-07" db="EMBL/GenBank/DDBJ databases">
        <title>Draft genome assembly of a fouling barnacle, Amphibalanus amphitrite (Darwin, 1854): The first reference genome for Thecostraca.</title>
        <authorList>
            <person name="Kim W."/>
        </authorList>
    </citation>
    <scope>NUCLEOTIDE SEQUENCE [LARGE SCALE GENOMIC DNA]</scope>
    <source>
        <strain evidence="3">SNU_AA5</strain>
        <tissue evidence="3">Soma without cirri and trophi</tissue>
    </source>
</reference>
<dbReference type="OrthoDB" id="6400494at2759"/>
<protein>
    <submittedName>
        <fullName evidence="3">Uncharacterized protein</fullName>
    </submittedName>
</protein>
<evidence type="ECO:0000256" key="1">
    <source>
        <dbReference type="SAM" id="Phobius"/>
    </source>
</evidence>
<organism evidence="3 4">
    <name type="scientific">Amphibalanus amphitrite</name>
    <name type="common">Striped barnacle</name>
    <name type="synonym">Balanus amphitrite</name>
    <dbReference type="NCBI Taxonomy" id="1232801"/>
    <lineage>
        <taxon>Eukaryota</taxon>
        <taxon>Metazoa</taxon>
        <taxon>Ecdysozoa</taxon>
        <taxon>Arthropoda</taxon>
        <taxon>Crustacea</taxon>
        <taxon>Multicrustacea</taxon>
        <taxon>Cirripedia</taxon>
        <taxon>Thoracica</taxon>
        <taxon>Thoracicalcarea</taxon>
        <taxon>Balanomorpha</taxon>
        <taxon>Balanoidea</taxon>
        <taxon>Balanidae</taxon>
        <taxon>Amphibalaninae</taxon>
        <taxon>Amphibalanus</taxon>
    </lineage>
</organism>
<accession>A0A6A4V8V6</accession>
<feature type="transmembrane region" description="Helical" evidence="1">
    <location>
        <begin position="73"/>
        <end position="94"/>
    </location>
</feature>
<feature type="chain" id="PRO_5025334475" evidence="2">
    <location>
        <begin position="18"/>
        <end position="131"/>
    </location>
</feature>
<name>A0A6A4V8V6_AMPAM</name>
<evidence type="ECO:0000313" key="4">
    <source>
        <dbReference type="Proteomes" id="UP000440578"/>
    </source>
</evidence>
<gene>
    <name evidence="3" type="ORF">FJT64_011615</name>
</gene>
<evidence type="ECO:0000313" key="3">
    <source>
        <dbReference type="EMBL" id="KAF0290175.1"/>
    </source>
</evidence>
<dbReference type="EMBL" id="VIIS01001976">
    <property type="protein sequence ID" value="KAF0290175.1"/>
    <property type="molecule type" value="Genomic_DNA"/>
</dbReference>